<sequence length="480" mass="53267">MLKDEDRMPKASLSEKLRGWFADDDSSSSPAESRRAPVESHRELVDTALPRDAESTLSLERRLKELLTHPQLLSAGRIHLINFANLRKRLGDSWPRLRDRVHAAADRLINQAIGPRDVQFRNGDGEYIIVFAALNRQAATLVCAKVAEELHRLFLGEPELSEVTISTAVGVVDGRLLYEEVSAADLLRELERERQVPSESAAPLPEAARDGAGVSATTPAEPRKLQLASQAFERIDTMFRPVWDVRRQVISTYMCTPVRLFPDGTSVEGVAALASISDPQRLAAADMDFLTNTVETLDELFCNKFRLMVSVPVCFETLAARRSRQEYIGLCQSVPTYLRQFLSFEFLRFPDGVPNGRMTELVNELRPFGRRTFLRVDVRQPNFTLLVGTGLTGVSTLVNADRGAEARTMEELNSFVAAAERAGLQSCVAGITSTSLAIAARAAGFTFIAGDRVGRTEEVPQHMLHFGWQDLFLRGSKRPG</sequence>
<dbReference type="Proteomes" id="UP000584642">
    <property type="component" value="Unassembled WGS sequence"/>
</dbReference>
<comment type="caution">
    <text evidence="2">The sequence shown here is derived from an EMBL/GenBank/DDBJ whole genome shotgun (WGS) entry which is preliminary data.</text>
</comment>
<reference evidence="2 3" key="1">
    <citation type="submission" date="2020-05" db="EMBL/GenBank/DDBJ databases">
        <title>Azospirillum oleiclasticum sp. nov, a nitrogen-fixing and heavy crude oil-emulsifying bacterium isolated from the crude oil of Yumen Oilfield.</title>
        <authorList>
            <person name="Wu D."/>
            <person name="Cai M."/>
            <person name="Zhang X."/>
        </authorList>
    </citation>
    <scope>NUCLEOTIDE SEQUENCE [LARGE SCALE GENOMIC DNA]</scope>
    <source>
        <strain evidence="2 3">ROY-1-1-2</strain>
    </source>
</reference>
<dbReference type="InterPro" id="IPR043128">
    <property type="entry name" value="Rev_trsase/Diguanyl_cyclase"/>
</dbReference>
<feature type="region of interest" description="Disordered" evidence="1">
    <location>
        <begin position="19"/>
        <end position="42"/>
    </location>
</feature>
<evidence type="ECO:0000256" key="1">
    <source>
        <dbReference type="SAM" id="MobiDB-lite"/>
    </source>
</evidence>
<protein>
    <recommendedName>
        <fullName evidence="4">GGDEF domain-containing protein</fullName>
    </recommendedName>
</protein>
<accession>A0ABX2T7S4</accession>
<dbReference type="Gene3D" id="3.30.70.270">
    <property type="match status" value="1"/>
</dbReference>
<evidence type="ECO:0000313" key="3">
    <source>
        <dbReference type="Proteomes" id="UP000584642"/>
    </source>
</evidence>
<dbReference type="EMBL" id="JABFDB010000002">
    <property type="protein sequence ID" value="NYZ19296.1"/>
    <property type="molecule type" value="Genomic_DNA"/>
</dbReference>
<feature type="region of interest" description="Disordered" evidence="1">
    <location>
        <begin position="192"/>
        <end position="221"/>
    </location>
</feature>
<name>A0ABX2T7S4_9PROT</name>
<evidence type="ECO:0008006" key="4">
    <source>
        <dbReference type="Google" id="ProtNLM"/>
    </source>
</evidence>
<feature type="compositionally biased region" description="Low complexity" evidence="1">
    <location>
        <begin position="197"/>
        <end position="206"/>
    </location>
</feature>
<dbReference type="SUPFAM" id="SSF55073">
    <property type="entry name" value="Nucleotide cyclase"/>
    <property type="match status" value="1"/>
</dbReference>
<dbReference type="RefSeq" id="WP_180281055.1">
    <property type="nucleotide sequence ID" value="NZ_JABFDB010000002.1"/>
</dbReference>
<dbReference type="InterPro" id="IPR029787">
    <property type="entry name" value="Nucleotide_cyclase"/>
</dbReference>
<feature type="compositionally biased region" description="Basic and acidic residues" evidence="1">
    <location>
        <begin position="32"/>
        <end position="42"/>
    </location>
</feature>
<organism evidence="2 3">
    <name type="scientific">Azospirillum oleiclasticum</name>
    <dbReference type="NCBI Taxonomy" id="2735135"/>
    <lineage>
        <taxon>Bacteria</taxon>
        <taxon>Pseudomonadati</taxon>
        <taxon>Pseudomonadota</taxon>
        <taxon>Alphaproteobacteria</taxon>
        <taxon>Rhodospirillales</taxon>
        <taxon>Azospirillaceae</taxon>
        <taxon>Azospirillum</taxon>
    </lineage>
</organism>
<gene>
    <name evidence="2" type="ORF">HND93_06195</name>
</gene>
<proteinExistence type="predicted"/>
<evidence type="ECO:0000313" key="2">
    <source>
        <dbReference type="EMBL" id="NYZ19296.1"/>
    </source>
</evidence>
<keyword evidence="3" id="KW-1185">Reference proteome</keyword>